<proteinExistence type="inferred from homology"/>
<dbReference type="EMBL" id="BTGU01000018">
    <property type="protein sequence ID" value="GMN44645.1"/>
    <property type="molecule type" value="Genomic_DNA"/>
</dbReference>
<dbReference type="Pfam" id="PF13178">
    <property type="entry name" value="DUF4005"/>
    <property type="match status" value="1"/>
</dbReference>
<feature type="region of interest" description="Disordered" evidence="4">
    <location>
        <begin position="1"/>
        <end position="46"/>
    </location>
</feature>
<evidence type="ECO:0000256" key="2">
    <source>
        <dbReference type="ARBA" id="ARBA00024341"/>
    </source>
</evidence>
<dbReference type="GO" id="GO:0005516">
    <property type="term" value="F:calmodulin binding"/>
    <property type="evidence" value="ECO:0007669"/>
    <property type="project" value="UniProtKB-KW"/>
</dbReference>
<feature type="compositionally biased region" description="Basic and acidic residues" evidence="4">
    <location>
        <begin position="224"/>
        <end position="233"/>
    </location>
</feature>
<dbReference type="Pfam" id="PF00612">
    <property type="entry name" value="IQ"/>
    <property type="match status" value="2"/>
</dbReference>
<protein>
    <recommendedName>
        <fullName evidence="5">DUF4005 domain-containing protein</fullName>
    </recommendedName>
</protein>
<feature type="compositionally biased region" description="Low complexity" evidence="4">
    <location>
        <begin position="394"/>
        <end position="408"/>
    </location>
</feature>
<feature type="region of interest" description="Disordered" evidence="4">
    <location>
        <begin position="380"/>
        <end position="414"/>
    </location>
</feature>
<dbReference type="InterPro" id="IPR000048">
    <property type="entry name" value="IQ_motif_EF-hand-BS"/>
</dbReference>
<evidence type="ECO:0000256" key="4">
    <source>
        <dbReference type="SAM" id="MobiDB-lite"/>
    </source>
</evidence>
<comment type="caution">
    <text evidence="6">The sequence shown here is derived from an EMBL/GenBank/DDBJ whole genome shotgun (WGS) entry which is preliminary data.</text>
</comment>
<comment type="subunit">
    <text evidence="3">Binds to multiple calmodulin (CaM) in the presence of Ca(2+) and CaM-like proteins.</text>
</comment>
<dbReference type="InterPro" id="IPR025064">
    <property type="entry name" value="DUF4005"/>
</dbReference>
<gene>
    <name evidence="6" type="ORF">TIFTF001_013841</name>
</gene>
<feature type="compositionally biased region" description="Polar residues" evidence="4">
    <location>
        <begin position="209"/>
        <end position="219"/>
    </location>
</feature>
<evidence type="ECO:0000259" key="5">
    <source>
        <dbReference type="Pfam" id="PF13178"/>
    </source>
</evidence>
<name>A0AA88A2S1_FICCA</name>
<sequence>MGFLRRLFGPKRPTTSPPVNKDKKRWAFSSKDKPPDPPSPLSDVSFPGPSAAALDANKHAIAVAAATAAVAEAALAAAHAAAEVVLLTKRGAAGSSAAAAHLSRNRHVAAVMIQSAFRGYLEWATRHKFDSCSVLSVPIPRTQLPRLQLGSDGSAIQARRALRALKALVKLQALVRGHIVRKQTTDMLRRMQTLVRVQARARSGRTHVSESFRTFSKSSLPKHPIPEKPDKNVHQQRAYSSKYDGPSILKRCGSNSNFRDVVNVDKARMGSNWLDRWMEESVLNNCGGTSMRYGPGHADDEKNDKILEVDTWKPHLDSQRSTQTFQMPRHVLASDYQNNNFATIDSPSKRSTKAPNPVPNLPSIDALSLSHLKNRIEKDEAAARTAGNSPQTFSASSRPGSSSARRGPFTPAKSQRSWGYFSGYSGFPNYMSNTESSRAKVRSHSAPRQRCEFERYGSTNRSAQGYWDGWTHSDADIDRMQI</sequence>
<accession>A0AA88A2S1</accession>
<keyword evidence="1" id="KW-0112">Calmodulin-binding</keyword>
<organism evidence="6 7">
    <name type="scientific">Ficus carica</name>
    <name type="common">Common fig</name>
    <dbReference type="NCBI Taxonomy" id="3494"/>
    <lineage>
        <taxon>Eukaryota</taxon>
        <taxon>Viridiplantae</taxon>
        <taxon>Streptophyta</taxon>
        <taxon>Embryophyta</taxon>
        <taxon>Tracheophyta</taxon>
        <taxon>Spermatophyta</taxon>
        <taxon>Magnoliopsida</taxon>
        <taxon>eudicotyledons</taxon>
        <taxon>Gunneridae</taxon>
        <taxon>Pentapetalae</taxon>
        <taxon>rosids</taxon>
        <taxon>fabids</taxon>
        <taxon>Rosales</taxon>
        <taxon>Moraceae</taxon>
        <taxon>Ficeae</taxon>
        <taxon>Ficus</taxon>
    </lineage>
</organism>
<dbReference type="PANTHER" id="PTHR32295">
    <property type="entry name" value="IQ-DOMAIN 5-RELATED"/>
    <property type="match status" value="1"/>
</dbReference>
<feature type="region of interest" description="Disordered" evidence="4">
    <location>
        <begin position="200"/>
        <end position="239"/>
    </location>
</feature>
<dbReference type="PROSITE" id="PS50096">
    <property type="entry name" value="IQ"/>
    <property type="match status" value="1"/>
</dbReference>
<evidence type="ECO:0000313" key="7">
    <source>
        <dbReference type="Proteomes" id="UP001187192"/>
    </source>
</evidence>
<feature type="domain" description="DUF4005" evidence="5">
    <location>
        <begin position="390"/>
        <end position="452"/>
    </location>
</feature>
<evidence type="ECO:0000313" key="6">
    <source>
        <dbReference type="EMBL" id="GMN44645.1"/>
    </source>
</evidence>
<dbReference type="Gene3D" id="1.20.5.190">
    <property type="match status" value="1"/>
</dbReference>
<dbReference type="Proteomes" id="UP001187192">
    <property type="component" value="Unassembled WGS sequence"/>
</dbReference>
<comment type="similarity">
    <text evidence="2">Belongs to the IQD family.</text>
</comment>
<dbReference type="AlphaFoldDB" id="A0AA88A2S1"/>
<evidence type="ECO:0000256" key="1">
    <source>
        <dbReference type="ARBA" id="ARBA00022860"/>
    </source>
</evidence>
<dbReference type="PANTHER" id="PTHR32295:SF174">
    <property type="entry name" value="PROTEIN IQ-DOMAIN 24"/>
    <property type="match status" value="1"/>
</dbReference>
<evidence type="ECO:0000256" key="3">
    <source>
        <dbReference type="ARBA" id="ARBA00024378"/>
    </source>
</evidence>
<keyword evidence="7" id="KW-1185">Reference proteome</keyword>
<feature type="region of interest" description="Disordered" evidence="4">
    <location>
        <begin position="340"/>
        <end position="364"/>
    </location>
</feature>
<dbReference type="SMART" id="SM00015">
    <property type="entry name" value="IQ"/>
    <property type="match status" value="2"/>
</dbReference>
<reference evidence="6" key="1">
    <citation type="submission" date="2023-07" db="EMBL/GenBank/DDBJ databases">
        <title>draft genome sequence of fig (Ficus carica).</title>
        <authorList>
            <person name="Takahashi T."/>
            <person name="Nishimura K."/>
        </authorList>
    </citation>
    <scope>NUCLEOTIDE SEQUENCE</scope>
</reference>